<gene>
    <name evidence="1" type="ORF">Sjap_024075</name>
</gene>
<dbReference type="AlphaFoldDB" id="A0AAP0HJJ3"/>
<proteinExistence type="predicted"/>
<sequence length="153" mass="17541">MLGLLSQESTVGPPPWTKRRSLIIEAWRSADFMAATLYFTTTVLPSNLRNRYDEPLQTIATEQRPILDHHIRAREEWTVPIGEPPDLPSLRLRSIPNVIPSEVNRAADFTGFLRAVYSKIEGSFERLLEGLEEWLLEGLEERLLEEWAELGIS</sequence>
<accession>A0AAP0HJJ3</accession>
<reference evidence="1 2" key="1">
    <citation type="submission" date="2024-01" db="EMBL/GenBank/DDBJ databases">
        <title>Genome assemblies of Stephania.</title>
        <authorList>
            <person name="Yang L."/>
        </authorList>
    </citation>
    <scope>NUCLEOTIDE SEQUENCE [LARGE SCALE GENOMIC DNA]</scope>
    <source>
        <strain evidence="1">QJT</strain>
        <tissue evidence="1">Leaf</tissue>
    </source>
</reference>
<keyword evidence="2" id="KW-1185">Reference proteome</keyword>
<name>A0AAP0HJJ3_9MAGN</name>
<comment type="caution">
    <text evidence="1">The sequence shown here is derived from an EMBL/GenBank/DDBJ whole genome shotgun (WGS) entry which is preliminary data.</text>
</comment>
<protein>
    <submittedName>
        <fullName evidence="1">Uncharacterized protein</fullName>
    </submittedName>
</protein>
<evidence type="ECO:0000313" key="1">
    <source>
        <dbReference type="EMBL" id="KAK9090898.1"/>
    </source>
</evidence>
<dbReference type="Proteomes" id="UP001417504">
    <property type="component" value="Unassembled WGS sequence"/>
</dbReference>
<dbReference type="EMBL" id="JBBNAE010000010">
    <property type="protein sequence ID" value="KAK9090898.1"/>
    <property type="molecule type" value="Genomic_DNA"/>
</dbReference>
<organism evidence="1 2">
    <name type="scientific">Stephania japonica</name>
    <dbReference type="NCBI Taxonomy" id="461633"/>
    <lineage>
        <taxon>Eukaryota</taxon>
        <taxon>Viridiplantae</taxon>
        <taxon>Streptophyta</taxon>
        <taxon>Embryophyta</taxon>
        <taxon>Tracheophyta</taxon>
        <taxon>Spermatophyta</taxon>
        <taxon>Magnoliopsida</taxon>
        <taxon>Ranunculales</taxon>
        <taxon>Menispermaceae</taxon>
        <taxon>Menispermoideae</taxon>
        <taxon>Cissampelideae</taxon>
        <taxon>Stephania</taxon>
    </lineage>
</organism>
<evidence type="ECO:0000313" key="2">
    <source>
        <dbReference type="Proteomes" id="UP001417504"/>
    </source>
</evidence>